<evidence type="ECO:0000313" key="3">
    <source>
        <dbReference type="Proteomes" id="UP000004386"/>
    </source>
</evidence>
<dbReference type="HOGENOM" id="CLU_2789821_0_0_5"/>
<feature type="compositionally biased region" description="Polar residues" evidence="1">
    <location>
        <begin position="7"/>
        <end position="22"/>
    </location>
</feature>
<sequence length="68" mass="7475">MGEHRLSGQTGTRWQRCRTSPFETPPAAAPQDEVLLAEADSMAPGHQDKGYWNTGRPRGPARSNAQQN</sequence>
<accession>C4WG13</accession>
<protein>
    <submittedName>
        <fullName evidence="2">Uncharacterized protein</fullName>
    </submittedName>
</protein>
<dbReference type="EMBL" id="ACQA01000001">
    <property type="protein sequence ID" value="EEQ95542.1"/>
    <property type="molecule type" value="Genomic_DNA"/>
</dbReference>
<organism evidence="2 3">
    <name type="scientific">Brucella intermedia LMG 3301</name>
    <dbReference type="NCBI Taxonomy" id="641118"/>
    <lineage>
        <taxon>Bacteria</taxon>
        <taxon>Pseudomonadati</taxon>
        <taxon>Pseudomonadota</taxon>
        <taxon>Alphaproteobacteria</taxon>
        <taxon>Hyphomicrobiales</taxon>
        <taxon>Brucellaceae</taxon>
        <taxon>Brucella/Ochrobactrum group</taxon>
        <taxon>Brucella</taxon>
    </lineage>
</organism>
<feature type="region of interest" description="Disordered" evidence="1">
    <location>
        <begin position="1"/>
        <end position="68"/>
    </location>
</feature>
<dbReference type="Proteomes" id="UP000004386">
    <property type="component" value="Unassembled WGS sequence"/>
</dbReference>
<comment type="caution">
    <text evidence="2">The sequence shown here is derived from an EMBL/GenBank/DDBJ whole genome shotgun (WGS) entry which is preliminary data.</text>
</comment>
<proteinExistence type="predicted"/>
<dbReference type="AlphaFoldDB" id="C4WG13"/>
<reference evidence="2 3" key="1">
    <citation type="submission" date="2009-05" db="EMBL/GenBank/DDBJ databases">
        <authorList>
            <person name="Setubal J.C."/>
            <person name="Boyle S."/>
            <person name="Crasta O.R."/>
            <person name="Gillespie J.J."/>
            <person name="Kenyon R.W."/>
            <person name="Lu J."/>
            <person name="Mane S."/>
            <person name="Nagrani S."/>
            <person name="Shallom J.M."/>
            <person name="Shallom S."/>
            <person name="Shukla M."/>
            <person name="Snyder E.E."/>
            <person name="Sobral B.W."/>
            <person name="Wattam A.R."/>
            <person name="Will R."/>
            <person name="Williams K."/>
            <person name="Yoo H."/>
            <person name="Munk C."/>
            <person name="Tapia R."/>
            <person name="Green L."/>
            <person name="Rogers Y."/>
            <person name="Detter J.C."/>
            <person name="Bruce D."/>
            <person name="Brettin T.S."/>
            <person name="Tsolis R."/>
        </authorList>
    </citation>
    <scope>NUCLEOTIDE SEQUENCE [LARGE SCALE GENOMIC DNA]</scope>
    <source>
        <strain evidence="2 3">LMG 3301</strain>
    </source>
</reference>
<evidence type="ECO:0000256" key="1">
    <source>
        <dbReference type="SAM" id="MobiDB-lite"/>
    </source>
</evidence>
<evidence type="ECO:0000313" key="2">
    <source>
        <dbReference type="EMBL" id="EEQ95542.1"/>
    </source>
</evidence>
<gene>
    <name evidence="2" type="ORF">OINT_1000924</name>
</gene>
<name>C4WG13_9HYPH</name>